<dbReference type="PANTHER" id="PTHR34477:SF5">
    <property type="entry name" value="BSL5627 PROTEIN"/>
    <property type="match status" value="1"/>
</dbReference>
<evidence type="ECO:0000313" key="5">
    <source>
        <dbReference type="Proteomes" id="UP000274661"/>
    </source>
</evidence>
<accession>A0A3R9WQQ4</accession>
<evidence type="ECO:0000313" key="4">
    <source>
        <dbReference type="EMBL" id="RST32033.1"/>
    </source>
</evidence>
<protein>
    <submittedName>
        <fullName evidence="4">GIY-YIG nuclease family protein</fullName>
    </submittedName>
</protein>
<sequence length="118" mass="13858">MADRYRGTLYVGVTADLAVRIHQHREGRGSELCRRYGLARLVWAERCDTIAACIAHEKRLKRWRPEWKIALFEKASADWADLLRTLFQGGEAGPRVRPGVTRKKQWRRRPPPTHRRRS</sequence>
<reference evidence="4 5" key="1">
    <citation type="submission" date="2018-12" db="EMBL/GenBank/DDBJ databases">
        <title>Sphingomonas sp. HMF7854 Genome sequencing and assembly.</title>
        <authorList>
            <person name="Cha I."/>
            <person name="Kang H."/>
            <person name="Kim H."/>
            <person name="Kang J."/>
            <person name="Joh K."/>
        </authorList>
    </citation>
    <scope>NUCLEOTIDE SEQUENCE [LARGE SCALE GENOMIC DNA]</scope>
    <source>
        <strain evidence="4 5">HMF7854</strain>
    </source>
</reference>
<dbReference type="PROSITE" id="PS50164">
    <property type="entry name" value="GIY_YIG"/>
    <property type="match status" value="1"/>
</dbReference>
<dbReference type="InterPro" id="IPR035901">
    <property type="entry name" value="GIY-YIG_endonuc_sf"/>
</dbReference>
<dbReference type="InterPro" id="IPR000305">
    <property type="entry name" value="GIY-YIG_endonuc"/>
</dbReference>
<dbReference type="PANTHER" id="PTHR34477">
    <property type="entry name" value="UPF0213 PROTEIN YHBQ"/>
    <property type="match status" value="1"/>
</dbReference>
<dbReference type="Pfam" id="PF01541">
    <property type="entry name" value="GIY-YIG"/>
    <property type="match status" value="1"/>
</dbReference>
<feature type="compositionally biased region" description="Basic residues" evidence="2">
    <location>
        <begin position="100"/>
        <end position="118"/>
    </location>
</feature>
<evidence type="ECO:0000256" key="1">
    <source>
        <dbReference type="ARBA" id="ARBA00007435"/>
    </source>
</evidence>
<evidence type="ECO:0000259" key="3">
    <source>
        <dbReference type="PROSITE" id="PS50164"/>
    </source>
</evidence>
<organism evidence="4 5">
    <name type="scientific">Sphingomonas ginkgonis</name>
    <dbReference type="NCBI Taxonomy" id="2315330"/>
    <lineage>
        <taxon>Bacteria</taxon>
        <taxon>Pseudomonadati</taxon>
        <taxon>Pseudomonadota</taxon>
        <taxon>Alphaproteobacteria</taxon>
        <taxon>Sphingomonadales</taxon>
        <taxon>Sphingomonadaceae</taxon>
        <taxon>Sphingomonas</taxon>
    </lineage>
</organism>
<proteinExistence type="inferred from homology"/>
<dbReference type="InterPro" id="IPR050190">
    <property type="entry name" value="UPF0213_domain"/>
</dbReference>
<dbReference type="Proteomes" id="UP000274661">
    <property type="component" value="Unassembled WGS sequence"/>
</dbReference>
<keyword evidence="5" id="KW-1185">Reference proteome</keyword>
<comment type="similarity">
    <text evidence="1">Belongs to the UPF0213 family.</text>
</comment>
<evidence type="ECO:0000256" key="2">
    <source>
        <dbReference type="SAM" id="MobiDB-lite"/>
    </source>
</evidence>
<comment type="caution">
    <text evidence="4">The sequence shown here is derived from an EMBL/GenBank/DDBJ whole genome shotgun (WGS) entry which is preliminary data.</text>
</comment>
<dbReference type="SUPFAM" id="SSF82771">
    <property type="entry name" value="GIY-YIG endonuclease"/>
    <property type="match status" value="1"/>
</dbReference>
<gene>
    <name evidence="4" type="ORF">HMF7854_00395</name>
</gene>
<feature type="region of interest" description="Disordered" evidence="2">
    <location>
        <begin position="93"/>
        <end position="118"/>
    </location>
</feature>
<dbReference type="CDD" id="cd10448">
    <property type="entry name" value="GIY-YIG_unchar_3"/>
    <property type="match status" value="1"/>
</dbReference>
<dbReference type="EMBL" id="RWJF01000001">
    <property type="protein sequence ID" value="RST32033.1"/>
    <property type="molecule type" value="Genomic_DNA"/>
</dbReference>
<dbReference type="OrthoDB" id="287318at2"/>
<feature type="domain" description="GIY-YIG" evidence="3">
    <location>
        <begin position="1"/>
        <end position="70"/>
    </location>
</feature>
<dbReference type="AlphaFoldDB" id="A0A3R9WQQ4"/>
<name>A0A3R9WQQ4_9SPHN</name>
<dbReference type="Gene3D" id="3.40.1440.10">
    <property type="entry name" value="GIY-YIG endonuclease"/>
    <property type="match status" value="1"/>
</dbReference>